<evidence type="ECO:0000256" key="1">
    <source>
        <dbReference type="SAM" id="Phobius"/>
    </source>
</evidence>
<keyword evidence="1" id="KW-1133">Transmembrane helix</keyword>
<feature type="transmembrane region" description="Helical" evidence="1">
    <location>
        <begin position="39"/>
        <end position="65"/>
    </location>
</feature>
<dbReference type="InterPro" id="IPR051311">
    <property type="entry name" value="DedA_domain"/>
</dbReference>
<dbReference type="Proteomes" id="UP000295783">
    <property type="component" value="Unassembled WGS sequence"/>
</dbReference>
<dbReference type="OrthoDB" id="9814483at2"/>
<keyword evidence="4" id="KW-1185">Reference proteome</keyword>
<gene>
    <name evidence="3" type="ORF">A8950_0062</name>
</gene>
<feature type="transmembrane region" description="Helical" evidence="1">
    <location>
        <begin position="86"/>
        <end position="103"/>
    </location>
</feature>
<keyword evidence="1" id="KW-0812">Transmembrane</keyword>
<dbReference type="PANTHER" id="PTHR42709">
    <property type="entry name" value="ALKALINE PHOSPHATASE LIKE PROTEIN"/>
    <property type="match status" value="1"/>
</dbReference>
<comment type="caution">
    <text evidence="3">The sequence shown here is derived from an EMBL/GenBank/DDBJ whole genome shotgun (WGS) entry which is preliminary data.</text>
</comment>
<dbReference type="EMBL" id="SNYW01000001">
    <property type="protein sequence ID" value="TDQ86371.1"/>
    <property type="molecule type" value="Genomic_DNA"/>
</dbReference>
<accession>A0A4R6WYI7</accession>
<dbReference type="AlphaFoldDB" id="A0A4R6WYI7"/>
<dbReference type="RefSeq" id="WP_133611488.1">
    <property type="nucleotide sequence ID" value="NZ_SNYW01000001.1"/>
</dbReference>
<keyword evidence="1" id="KW-0472">Membrane</keyword>
<organism evidence="3 4">
    <name type="scientific">Dongia mobilis</name>
    <dbReference type="NCBI Taxonomy" id="578943"/>
    <lineage>
        <taxon>Bacteria</taxon>
        <taxon>Pseudomonadati</taxon>
        <taxon>Pseudomonadota</taxon>
        <taxon>Alphaproteobacteria</taxon>
        <taxon>Rhodospirillales</taxon>
        <taxon>Dongiaceae</taxon>
        <taxon>Dongia</taxon>
    </lineage>
</organism>
<evidence type="ECO:0000313" key="3">
    <source>
        <dbReference type="EMBL" id="TDQ86371.1"/>
    </source>
</evidence>
<dbReference type="PANTHER" id="PTHR42709:SF4">
    <property type="entry name" value="INNER MEMBRANE PROTEIN YQAA"/>
    <property type="match status" value="1"/>
</dbReference>
<protein>
    <submittedName>
        <fullName evidence="3">Membrane protein YqaA with SNARE-associated domain</fullName>
    </submittedName>
</protein>
<dbReference type="InterPro" id="IPR032816">
    <property type="entry name" value="VTT_dom"/>
</dbReference>
<name>A0A4R6WYI7_9PROT</name>
<reference evidence="3 4" key="1">
    <citation type="submission" date="2019-03" db="EMBL/GenBank/DDBJ databases">
        <title>Genomic Encyclopedia of Type Strains, Phase III (KMG-III): the genomes of soil and plant-associated and newly described type strains.</title>
        <authorList>
            <person name="Whitman W."/>
        </authorList>
    </citation>
    <scope>NUCLEOTIDE SEQUENCE [LARGE SCALE GENOMIC DNA]</scope>
    <source>
        <strain evidence="3 4">CGMCC 1.7660</strain>
    </source>
</reference>
<feature type="domain" description="VTT" evidence="2">
    <location>
        <begin position="33"/>
        <end position="140"/>
    </location>
</feature>
<evidence type="ECO:0000313" key="4">
    <source>
        <dbReference type="Proteomes" id="UP000295783"/>
    </source>
</evidence>
<dbReference type="Pfam" id="PF09335">
    <property type="entry name" value="VTT_dom"/>
    <property type="match status" value="1"/>
</dbReference>
<sequence length="147" mass="16063">MTPLAFFTLFLSAFGAATILPGSSEVVFSALLLEHPDALWLLLAVATIGNTLGSAFNWVLGRFLVHFQDRKWFPVSPRRLDQASNLFQRFGYPLLLLAWVPVIGDPLTVAAGVLRARFLPFLILVFIGKAGRYGVLASFVWAASAPS</sequence>
<proteinExistence type="predicted"/>
<evidence type="ECO:0000259" key="2">
    <source>
        <dbReference type="Pfam" id="PF09335"/>
    </source>
</evidence>